<dbReference type="Proteomes" id="UP001608902">
    <property type="component" value="Unassembled WGS sequence"/>
</dbReference>
<comment type="caution">
    <text evidence="1">The sequence shown here is derived from an EMBL/GenBank/DDBJ whole genome shotgun (WGS) entry which is preliminary data.</text>
</comment>
<reference evidence="1 2" key="1">
    <citation type="submission" date="2024-08" db="EMBL/GenBank/DDBJ databases">
        <title>Gnathostoma spinigerum genome.</title>
        <authorList>
            <person name="Gonzalez-Bertolin B."/>
            <person name="Monzon S."/>
            <person name="Zaballos A."/>
            <person name="Jimenez P."/>
            <person name="Dekumyoy P."/>
            <person name="Varona S."/>
            <person name="Cuesta I."/>
            <person name="Sumanam S."/>
            <person name="Adisakwattana P."/>
            <person name="Gasser R.B."/>
            <person name="Hernandez-Gonzalez A."/>
            <person name="Young N.D."/>
            <person name="Perteguer M.J."/>
        </authorList>
    </citation>
    <scope>NUCLEOTIDE SEQUENCE [LARGE SCALE GENOMIC DNA]</scope>
    <source>
        <strain evidence="1">AL3</strain>
        <tissue evidence="1">Liver</tissue>
    </source>
</reference>
<dbReference type="AlphaFoldDB" id="A0ABD6EJH0"/>
<gene>
    <name evidence="1" type="ORF">AB6A40_006414</name>
</gene>
<sequence length="68" mass="7546">MSQSYLFGTEAAHDKSCPSLVLALLQHPYETCAFHLNQRQAPMMSMLSTRFLRSITNLTGDIVSLTGN</sequence>
<evidence type="ECO:0000313" key="1">
    <source>
        <dbReference type="EMBL" id="MFH4979705.1"/>
    </source>
</evidence>
<name>A0ABD6EJH0_9BILA</name>
<protein>
    <submittedName>
        <fullName evidence="1">Uncharacterized protein</fullName>
    </submittedName>
</protein>
<organism evidence="1 2">
    <name type="scientific">Gnathostoma spinigerum</name>
    <dbReference type="NCBI Taxonomy" id="75299"/>
    <lineage>
        <taxon>Eukaryota</taxon>
        <taxon>Metazoa</taxon>
        <taxon>Ecdysozoa</taxon>
        <taxon>Nematoda</taxon>
        <taxon>Chromadorea</taxon>
        <taxon>Rhabditida</taxon>
        <taxon>Spirurina</taxon>
        <taxon>Gnathostomatomorpha</taxon>
        <taxon>Gnathostomatoidea</taxon>
        <taxon>Gnathostomatidae</taxon>
        <taxon>Gnathostoma</taxon>
    </lineage>
</organism>
<accession>A0ABD6EJH0</accession>
<evidence type="ECO:0000313" key="2">
    <source>
        <dbReference type="Proteomes" id="UP001608902"/>
    </source>
</evidence>
<dbReference type="EMBL" id="JBGFUD010004546">
    <property type="protein sequence ID" value="MFH4979705.1"/>
    <property type="molecule type" value="Genomic_DNA"/>
</dbReference>
<keyword evidence="2" id="KW-1185">Reference proteome</keyword>
<proteinExistence type="predicted"/>